<dbReference type="Gene3D" id="2.40.70.10">
    <property type="entry name" value="Acid Proteases"/>
    <property type="match status" value="1"/>
</dbReference>
<dbReference type="InterPro" id="IPR043502">
    <property type="entry name" value="DNA/RNA_pol_sf"/>
</dbReference>
<dbReference type="InterPro" id="IPR056924">
    <property type="entry name" value="SH3_Tf2-1"/>
</dbReference>
<dbReference type="InterPro" id="IPR036397">
    <property type="entry name" value="RNaseH_sf"/>
</dbReference>
<evidence type="ECO:0000259" key="19">
    <source>
        <dbReference type="PROSITE" id="PS50879"/>
    </source>
</evidence>
<dbReference type="Pfam" id="PF24626">
    <property type="entry name" value="SH3_Tf2-1"/>
    <property type="match status" value="1"/>
</dbReference>
<keyword evidence="5" id="KW-0479">Metal-binding</keyword>
<dbReference type="InterPro" id="IPR000477">
    <property type="entry name" value="RT_dom"/>
</dbReference>
<dbReference type="GO" id="GO:0003887">
    <property type="term" value="F:DNA-directed DNA polymerase activity"/>
    <property type="evidence" value="ECO:0007669"/>
    <property type="project" value="UniProtKB-KW"/>
</dbReference>
<organism evidence="21 22">
    <name type="scientific">Rubus argutus</name>
    <name type="common">Southern blackberry</name>
    <dbReference type="NCBI Taxonomy" id="59490"/>
    <lineage>
        <taxon>Eukaryota</taxon>
        <taxon>Viridiplantae</taxon>
        <taxon>Streptophyta</taxon>
        <taxon>Embryophyta</taxon>
        <taxon>Tracheophyta</taxon>
        <taxon>Spermatophyta</taxon>
        <taxon>Magnoliopsida</taxon>
        <taxon>eudicotyledons</taxon>
        <taxon>Gunneridae</taxon>
        <taxon>Pentapetalae</taxon>
        <taxon>rosids</taxon>
        <taxon>fabids</taxon>
        <taxon>Rosales</taxon>
        <taxon>Rosaceae</taxon>
        <taxon>Rosoideae</taxon>
        <taxon>Rosoideae incertae sedis</taxon>
        <taxon>Rubus</taxon>
    </lineage>
</organism>
<dbReference type="PROSITE" id="PS50879">
    <property type="entry name" value="RNASE_H_1"/>
    <property type="match status" value="1"/>
</dbReference>
<sequence>MIDTGATHNFVSEAEAERLALKIEKDVGRMKAVNSKALPTLGLSRGVQIKLGHWEGKTDLVVVPMDDFDVILGMEFLLEKKVIPIPTAHNLLIMGEKPCVVPTKIKQPNELHLLSALQFKKGVKHHEPTFVVVPLVKDEQKEEIVPREIERVLMRYQDVMPPELPNALPPRRNVDHEIELLPGSKPPAKAPYRMAPPELAELRKQLGDLLEAGFIKPSKAPFGAPVLFQKKHDGSLRLCVDYRALNKVTVRNKYPIPLIADLFDQLNGAKYFTKLDLRSGYYQVRIAEGDEPKTTCVTRYGAFEFLVMPFGLTNAPATFCTLMNEVFHDYLDNFVVVYLDDIVVYSSTLEDHKEHLELVFQKLRDNQLYVKKEKCSFAQVTIKFLGHIIEQGRIRMDMEKVEAIREWQTPKSVKELRSFLGLANYYRRFVNGYSKKTAPLTELLKKGIVWNWSNDCENAFQDLKKAVMEDPVLALPDITKPFEVQTDASDFALGGVLLQGGHPVAFESHKLSEAERKYTAQEKELLAVIHCLRTWRHYLLGSKFIVKTDNSAVSHFLTQPKLTPKQARWQEFLAEFDFHFEHKAGHTNQVADALSRKADLAAVKVVASLSNSAVATTIRQRIKESLGKDPMAQAIVKLVKEGKSSRFWLEGGLLLTKGHRIFVPRADGLRRLLLRECHDTLWAGHPGWHRTHALLKEGYYWPQMRDDVMEYTRTCLTCQQDKVERQKTPGLLEPLSIPTRPWESVSLDFITKFPKVGDLSGILVVVDRFSKYATFIPTTKHLTAEDTAKLFFKHVVKYWGVPQSIVSDRDVRFTGSFWSELFKLLGSELNLSSSYHPQTDGQTERFNAMLEEYLRHFVHANQKNWIELLDVAQFCFNSKKSSSTNKSPFEIVTGQQPISPHTVQEVYKGKNPKAFNFTKEWKNNAEIARAYLEKAAQRMKKWADQGRKPREFQAGDMVLVKLNPEQFRTMRTRDRRLVRRFEGPLPILAKVGKCSYKVDIPTWMKVHPVFHVSNLKPHQQDEEDPARNQPDRAAVDFKPHKPKEVEEILAERTIGGPGVRDSRHQYLVKWKNLGAEETSWEHERDLEKFKQKIEDFKATLATCTVVESADSLSGGEC</sequence>
<evidence type="ECO:0000256" key="7">
    <source>
        <dbReference type="ARBA" id="ARBA00022759"/>
    </source>
</evidence>
<keyword evidence="13" id="KW-0238">DNA-binding</keyword>
<feature type="region of interest" description="Disordered" evidence="16">
    <location>
        <begin position="1017"/>
        <end position="1041"/>
    </location>
</feature>
<evidence type="ECO:0000256" key="1">
    <source>
        <dbReference type="ARBA" id="ARBA00022670"/>
    </source>
</evidence>
<evidence type="ECO:0000256" key="14">
    <source>
        <dbReference type="ARBA" id="ARBA00023172"/>
    </source>
</evidence>
<evidence type="ECO:0000256" key="11">
    <source>
        <dbReference type="ARBA" id="ARBA00022918"/>
    </source>
</evidence>
<evidence type="ECO:0000256" key="9">
    <source>
        <dbReference type="ARBA" id="ARBA00022842"/>
    </source>
</evidence>
<evidence type="ECO:0000256" key="6">
    <source>
        <dbReference type="ARBA" id="ARBA00022750"/>
    </source>
</evidence>
<feature type="domain" description="Chromo" evidence="17">
    <location>
        <begin position="1043"/>
        <end position="1096"/>
    </location>
</feature>
<dbReference type="InterPro" id="IPR041588">
    <property type="entry name" value="Integrase_H2C2"/>
</dbReference>
<evidence type="ECO:0000256" key="16">
    <source>
        <dbReference type="SAM" id="MobiDB-lite"/>
    </source>
</evidence>
<dbReference type="InterPro" id="IPR043128">
    <property type="entry name" value="Rev_trsase/Diguanyl_cyclase"/>
</dbReference>
<evidence type="ECO:0000313" key="21">
    <source>
        <dbReference type="EMBL" id="KAK9933100.1"/>
    </source>
</evidence>
<dbReference type="GO" id="GO:0006508">
    <property type="term" value="P:proteolysis"/>
    <property type="evidence" value="ECO:0007669"/>
    <property type="project" value="UniProtKB-KW"/>
</dbReference>
<dbReference type="GO" id="GO:0046872">
    <property type="term" value="F:metal ion binding"/>
    <property type="evidence" value="ECO:0007669"/>
    <property type="project" value="UniProtKB-KW"/>
</dbReference>
<dbReference type="InterPro" id="IPR001584">
    <property type="entry name" value="Integrase_cat-core"/>
</dbReference>
<evidence type="ECO:0000259" key="18">
    <source>
        <dbReference type="PROSITE" id="PS50878"/>
    </source>
</evidence>
<dbReference type="PANTHER" id="PTHR37984:SF5">
    <property type="entry name" value="PROTEIN NYNRIN-LIKE"/>
    <property type="match status" value="1"/>
</dbReference>
<keyword evidence="14" id="KW-0233">DNA recombination</keyword>
<evidence type="ECO:0000259" key="17">
    <source>
        <dbReference type="PROSITE" id="PS50013"/>
    </source>
</evidence>
<keyword evidence="10" id="KW-0229">DNA integration</keyword>
<dbReference type="PROSITE" id="PS50013">
    <property type="entry name" value="CHROMO_2"/>
    <property type="match status" value="1"/>
</dbReference>
<evidence type="ECO:0000256" key="8">
    <source>
        <dbReference type="ARBA" id="ARBA00022801"/>
    </source>
</evidence>
<dbReference type="CDD" id="cd00024">
    <property type="entry name" value="CD_CSD"/>
    <property type="match status" value="1"/>
</dbReference>
<dbReference type="InterPro" id="IPR023780">
    <property type="entry name" value="Chromo_domain"/>
</dbReference>
<keyword evidence="12" id="KW-0239">DNA-directed DNA polymerase</keyword>
<evidence type="ECO:0000256" key="4">
    <source>
        <dbReference type="ARBA" id="ARBA00022722"/>
    </source>
</evidence>
<evidence type="ECO:0000256" key="2">
    <source>
        <dbReference type="ARBA" id="ARBA00022679"/>
    </source>
</evidence>
<evidence type="ECO:0000256" key="3">
    <source>
        <dbReference type="ARBA" id="ARBA00022695"/>
    </source>
</evidence>
<dbReference type="GO" id="GO:0004190">
    <property type="term" value="F:aspartic-type endopeptidase activity"/>
    <property type="evidence" value="ECO:0007669"/>
    <property type="project" value="UniProtKB-KW"/>
</dbReference>
<dbReference type="SUPFAM" id="SSF54160">
    <property type="entry name" value="Chromo domain-like"/>
    <property type="match status" value="1"/>
</dbReference>
<dbReference type="FunFam" id="1.10.340.70:FF:000001">
    <property type="entry name" value="Retrovirus-related Pol polyprotein from transposon gypsy-like Protein"/>
    <property type="match status" value="1"/>
</dbReference>
<dbReference type="PROSITE" id="PS50994">
    <property type="entry name" value="INTEGRASE"/>
    <property type="match status" value="1"/>
</dbReference>
<dbReference type="Proteomes" id="UP001457282">
    <property type="component" value="Unassembled WGS sequence"/>
</dbReference>
<dbReference type="Gene3D" id="1.10.340.70">
    <property type="match status" value="1"/>
</dbReference>
<keyword evidence="11" id="KW-0695">RNA-directed DNA polymerase</keyword>
<dbReference type="SUPFAM" id="SSF53098">
    <property type="entry name" value="Ribonuclease H-like"/>
    <property type="match status" value="1"/>
</dbReference>
<name>A0AAW1X9N1_RUBAR</name>
<accession>A0AAW1X9N1</accession>
<dbReference type="EMBL" id="JBEDUW010000004">
    <property type="protein sequence ID" value="KAK9933100.1"/>
    <property type="molecule type" value="Genomic_DNA"/>
</dbReference>
<dbReference type="GO" id="GO:0006310">
    <property type="term" value="P:DNA recombination"/>
    <property type="evidence" value="ECO:0007669"/>
    <property type="project" value="UniProtKB-KW"/>
</dbReference>
<dbReference type="GO" id="GO:0003677">
    <property type="term" value="F:DNA binding"/>
    <property type="evidence" value="ECO:0007669"/>
    <property type="project" value="UniProtKB-KW"/>
</dbReference>
<dbReference type="Pfam" id="PF17921">
    <property type="entry name" value="Integrase_H2C2"/>
    <property type="match status" value="1"/>
</dbReference>
<gene>
    <name evidence="21" type="ORF">M0R45_020309</name>
</gene>
<dbReference type="PROSITE" id="PS50878">
    <property type="entry name" value="RT_POL"/>
    <property type="match status" value="1"/>
</dbReference>
<evidence type="ECO:0000256" key="12">
    <source>
        <dbReference type="ARBA" id="ARBA00022932"/>
    </source>
</evidence>
<dbReference type="Gene3D" id="2.40.50.40">
    <property type="match status" value="1"/>
</dbReference>
<evidence type="ECO:0000256" key="13">
    <source>
        <dbReference type="ARBA" id="ARBA00023125"/>
    </source>
</evidence>
<keyword evidence="8" id="KW-0378">Hydrolase</keyword>
<dbReference type="GO" id="GO:0004523">
    <property type="term" value="F:RNA-DNA hybrid ribonuclease activity"/>
    <property type="evidence" value="ECO:0007669"/>
    <property type="project" value="InterPro"/>
</dbReference>
<feature type="domain" description="RNase H type-1" evidence="19">
    <location>
        <begin position="478"/>
        <end position="607"/>
    </location>
</feature>
<keyword evidence="2" id="KW-0808">Transferase</keyword>
<dbReference type="SMART" id="SM00298">
    <property type="entry name" value="CHROMO"/>
    <property type="match status" value="1"/>
</dbReference>
<dbReference type="InterPro" id="IPR041577">
    <property type="entry name" value="RT_RNaseH_2"/>
</dbReference>
<dbReference type="SUPFAM" id="SSF56672">
    <property type="entry name" value="DNA/RNA polymerases"/>
    <property type="match status" value="1"/>
</dbReference>
<dbReference type="Gene3D" id="3.30.70.270">
    <property type="match status" value="2"/>
</dbReference>
<evidence type="ECO:0000259" key="20">
    <source>
        <dbReference type="PROSITE" id="PS50994"/>
    </source>
</evidence>
<dbReference type="InterPro" id="IPR000953">
    <property type="entry name" value="Chromo/chromo_shadow_dom"/>
</dbReference>
<dbReference type="CDD" id="cd09274">
    <property type="entry name" value="RNase_HI_RT_Ty3"/>
    <property type="match status" value="1"/>
</dbReference>
<dbReference type="SUPFAM" id="SSF50630">
    <property type="entry name" value="Acid proteases"/>
    <property type="match status" value="1"/>
</dbReference>
<dbReference type="Gene3D" id="3.10.10.10">
    <property type="entry name" value="HIV Type 1 Reverse Transcriptase, subunit A, domain 1"/>
    <property type="match status" value="1"/>
</dbReference>
<dbReference type="GO" id="GO:0015074">
    <property type="term" value="P:DNA integration"/>
    <property type="evidence" value="ECO:0007669"/>
    <property type="project" value="UniProtKB-KW"/>
</dbReference>
<keyword evidence="15" id="KW-0511">Multifunctional enzyme</keyword>
<dbReference type="PANTHER" id="PTHR37984">
    <property type="entry name" value="PROTEIN CBG26694"/>
    <property type="match status" value="1"/>
</dbReference>
<dbReference type="GO" id="GO:0003964">
    <property type="term" value="F:RNA-directed DNA polymerase activity"/>
    <property type="evidence" value="ECO:0007669"/>
    <property type="project" value="UniProtKB-KW"/>
</dbReference>
<dbReference type="Pfam" id="PF00078">
    <property type="entry name" value="RVT_1"/>
    <property type="match status" value="1"/>
</dbReference>
<keyword evidence="9" id="KW-0460">Magnesium</keyword>
<dbReference type="AlphaFoldDB" id="A0AAW1X9N1"/>
<dbReference type="Pfam" id="PF17919">
    <property type="entry name" value="RT_RNaseH_2"/>
    <property type="match status" value="1"/>
</dbReference>
<keyword evidence="6" id="KW-0064">Aspartyl protease</keyword>
<evidence type="ECO:0000256" key="5">
    <source>
        <dbReference type="ARBA" id="ARBA00022723"/>
    </source>
</evidence>
<keyword evidence="1" id="KW-0645">Protease</keyword>
<keyword evidence="3" id="KW-0548">Nucleotidyltransferase</keyword>
<dbReference type="Gene3D" id="3.30.420.10">
    <property type="entry name" value="Ribonuclease H-like superfamily/Ribonuclease H"/>
    <property type="match status" value="2"/>
</dbReference>
<dbReference type="CDD" id="cd00303">
    <property type="entry name" value="retropepsin_like"/>
    <property type="match status" value="1"/>
</dbReference>
<keyword evidence="7" id="KW-0255">Endonuclease</keyword>
<evidence type="ECO:0000256" key="15">
    <source>
        <dbReference type="ARBA" id="ARBA00023268"/>
    </source>
</evidence>
<dbReference type="InterPro" id="IPR002156">
    <property type="entry name" value="RNaseH_domain"/>
</dbReference>
<evidence type="ECO:0000313" key="22">
    <source>
        <dbReference type="Proteomes" id="UP001457282"/>
    </source>
</evidence>
<reference evidence="21 22" key="1">
    <citation type="journal article" date="2023" name="G3 (Bethesda)">
        <title>A chromosome-length genome assembly and annotation of blackberry (Rubus argutus, cv. 'Hillquist').</title>
        <authorList>
            <person name="Bruna T."/>
            <person name="Aryal R."/>
            <person name="Dudchenko O."/>
            <person name="Sargent D.J."/>
            <person name="Mead D."/>
            <person name="Buti M."/>
            <person name="Cavallini A."/>
            <person name="Hytonen T."/>
            <person name="Andres J."/>
            <person name="Pham M."/>
            <person name="Weisz D."/>
            <person name="Mascagni F."/>
            <person name="Usai G."/>
            <person name="Natali L."/>
            <person name="Bassil N."/>
            <person name="Fernandez G.E."/>
            <person name="Lomsadze A."/>
            <person name="Armour M."/>
            <person name="Olukolu B."/>
            <person name="Poorten T."/>
            <person name="Britton C."/>
            <person name="Davik J."/>
            <person name="Ashrafi H."/>
            <person name="Aiden E.L."/>
            <person name="Borodovsky M."/>
            <person name="Worthington M."/>
        </authorList>
    </citation>
    <scope>NUCLEOTIDE SEQUENCE [LARGE SCALE GENOMIC DNA]</scope>
    <source>
        <strain evidence="21">PI 553951</strain>
    </source>
</reference>
<evidence type="ECO:0008006" key="23">
    <source>
        <dbReference type="Google" id="ProtNLM"/>
    </source>
</evidence>
<dbReference type="Pfam" id="PF00385">
    <property type="entry name" value="Chromo"/>
    <property type="match status" value="1"/>
</dbReference>
<dbReference type="InterPro" id="IPR012337">
    <property type="entry name" value="RNaseH-like_sf"/>
</dbReference>
<evidence type="ECO:0000256" key="10">
    <source>
        <dbReference type="ARBA" id="ARBA00022908"/>
    </source>
</evidence>
<protein>
    <recommendedName>
        <fullName evidence="23">Reverse transcriptase</fullName>
    </recommendedName>
</protein>
<comment type="caution">
    <text evidence="21">The sequence shown here is derived from an EMBL/GenBank/DDBJ whole genome shotgun (WGS) entry which is preliminary data.</text>
</comment>
<dbReference type="InterPro" id="IPR050951">
    <property type="entry name" value="Retrovirus_Pol_polyprotein"/>
</dbReference>
<dbReference type="FunFam" id="3.30.70.270:FF:000115">
    <property type="entry name" value="Polyprotein of retroviral origin, putative"/>
    <property type="match status" value="1"/>
</dbReference>
<dbReference type="InterPro" id="IPR016197">
    <property type="entry name" value="Chromo-like_dom_sf"/>
</dbReference>
<keyword evidence="4" id="KW-0540">Nuclease</keyword>
<feature type="compositionally biased region" description="Basic and acidic residues" evidence="16">
    <location>
        <begin position="1025"/>
        <end position="1041"/>
    </location>
</feature>
<dbReference type="FunFam" id="3.30.420.10:FF:000032">
    <property type="entry name" value="Retrovirus-related Pol polyprotein from transposon 297-like Protein"/>
    <property type="match status" value="1"/>
</dbReference>
<dbReference type="InterPro" id="IPR021109">
    <property type="entry name" value="Peptidase_aspartic_dom_sf"/>
</dbReference>
<dbReference type="Pfam" id="PF08284">
    <property type="entry name" value="RVP_2"/>
    <property type="match status" value="1"/>
</dbReference>
<dbReference type="CDD" id="cd01647">
    <property type="entry name" value="RT_LTR"/>
    <property type="match status" value="1"/>
</dbReference>
<feature type="domain" description="Integrase catalytic" evidence="20">
    <location>
        <begin position="737"/>
        <end position="896"/>
    </location>
</feature>
<proteinExistence type="predicted"/>
<feature type="domain" description="Reverse transcriptase" evidence="18">
    <location>
        <begin position="208"/>
        <end position="389"/>
    </location>
</feature>
<keyword evidence="22" id="KW-1185">Reference proteome</keyword>